<name>A0A5J9SZI3_9POAL</name>
<accession>A0A5J9SZI3</accession>
<feature type="domain" description="Tim10-like" evidence="9">
    <location>
        <begin position="48"/>
        <end position="97"/>
    </location>
</feature>
<evidence type="ECO:0000313" key="10">
    <source>
        <dbReference type="EMBL" id="TVU04413.1"/>
    </source>
</evidence>
<evidence type="ECO:0000256" key="1">
    <source>
        <dbReference type="ARBA" id="ARBA00022448"/>
    </source>
</evidence>
<dbReference type="PANTHER" id="PTHR13172">
    <property type="entry name" value="MITOCHONDRIAL IMPORT INNER MEMBRANE TRANSLOCASE SUBUNIT TIM9B"/>
    <property type="match status" value="1"/>
</dbReference>
<organism evidence="10 11">
    <name type="scientific">Eragrostis curvula</name>
    <name type="common">weeping love grass</name>
    <dbReference type="NCBI Taxonomy" id="38414"/>
    <lineage>
        <taxon>Eukaryota</taxon>
        <taxon>Viridiplantae</taxon>
        <taxon>Streptophyta</taxon>
        <taxon>Embryophyta</taxon>
        <taxon>Tracheophyta</taxon>
        <taxon>Spermatophyta</taxon>
        <taxon>Magnoliopsida</taxon>
        <taxon>Liliopsida</taxon>
        <taxon>Poales</taxon>
        <taxon>Poaceae</taxon>
        <taxon>PACMAD clade</taxon>
        <taxon>Chloridoideae</taxon>
        <taxon>Eragrostideae</taxon>
        <taxon>Eragrostidinae</taxon>
        <taxon>Eragrostis</taxon>
    </lineage>
</organism>
<keyword evidence="7 8" id="KW-1015">Disulfide bond</keyword>
<evidence type="ECO:0000256" key="3">
    <source>
        <dbReference type="ARBA" id="ARBA00022833"/>
    </source>
</evidence>
<sequence length="112" mass="11930">MDAAAATTSAVAAVDEEVDQARLTAIAEGLQNRDAYALSSLPCPSPVRLYNSLSQRCFSDCVVTFYRKTLGKREAECVKACVRKYLLLTTASAARFAELADPSFSAAAASDD</sequence>
<proteinExistence type="inferred from homology"/>
<evidence type="ECO:0000256" key="5">
    <source>
        <dbReference type="ARBA" id="ARBA00023010"/>
    </source>
</evidence>
<dbReference type="InterPro" id="IPR004217">
    <property type="entry name" value="Tim10-like"/>
</dbReference>
<protein>
    <recommendedName>
        <fullName evidence="8">Mitochondrial import inner membrane translocase subunit</fullName>
    </recommendedName>
</protein>
<evidence type="ECO:0000256" key="4">
    <source>
        <dbReference type="ARBA" id="ARBA00022927"/>
    </source>
</evidence>
<evidence type="ECO:0000259" key="9">
    <source>
        <dbReference type="Pfam" id="PF02953"/>
    </source>
</evidence>
<keyword evidence="6 8" id="KW-0496">Mitochondrion</keyword>
<dbReference type="InterPro" id="IPR050673">
    <property type="entry name" value="Mito_inner_translocase_sub"/>
</dbReference>
<evidence type="ECO:0000256" key="7">
    <source>
        <dbReference type="ARBA" id="ARBA00023157"/>
    </source>
</evidence>
<dbReference type="Pfam" id="PF02953">
    <property type="entry name" value="zf-Tim10_DDP"/>
    <property type="match status" value="1"/>
</dbReference>
<dbReference type="GO" id="GO:0015031">
    <property type="term" value="P:protein transport"/>
    <property type="evidence" value="ECO:0007669"/>
    <property type="project" value="UniProtKB-KW"/>
</dbReference>
<keyword evidence="8" id="KW-0999">Mitochondrion inner membrane</keyword>
<comment type="subcellular location">
    <subcellularLocation>
        <location evidence="8">Mitochondrion inner membrane</location>
        <topology evidence="8">Peripheral membrane protein</topology>
        <orientation evidence="8">Intermembrane side</orientation>
    </subcellularLocation>
</comment>
<dbReference type="Proteomes" id="UP000324897">
    <property type="component" value="Unassembled WGS sequence"/>
</dbReference>
<keyword evidence="4 8" id="KW-0653">Protein transport</keyword>
<keyword evidence="8" id="KW-0143">Chaperone</keyword>
<keyword evidence="2" id="KW-0479">Metal-binding</keyword>
<dbReference type="SUPFAM" id="SSF144122">
    <property type="entry name" value="Tim10-like"/>
    <property type="match status" value="1"/>
</dbReference>
<reference evidence="10 11" key="1">
    <citation type="journal article" date="2019" name="Sci. Rep.">
        <title>A high-quality genome of Eragrostis curvula grass provides insights into Poaceae evolution and supports new strategies to enhance forage quality.</title>
        <authorList>
            <person name="Carballo J."/>
            <person name="Santos B.A.C.M."/>
            <person name="Zappacosta D."/>
            <person name="Garbus I."/>
            <person name="Selva J.P."/>
            <person name="Gallo C.A."/>
            <person name="Diaz A."/>
            <person name="Albertini E."/>
            <person name="Caccamo M."/>
            <person name="Echenique V."/>
        </authorList>
    </citation>
    <scope>NUCLEOTIDE SEQUENCE [LARGE SCALE GENOMIC DNA]</scope>
    <source>
        <strain evidence="11">cv. Victoria</strain>
        <tissue evidence="10">Leaf</tissue>
    </source>
</reference>
<comment type="function">
    <text evidence="8">Mitochondrial intermembrane chaperone that participates in the import and insertion of some multi-pass transmembrane proteins into the mitochondrial inner membrane. Also required for the transfer of beta-barrel precursors from the TOM complex to the sorting and assembly machinery (SAM complex) of the outer membrane. Acts as a chaperone-like protein that protects the hydrophobic precursors from aggregation and guide them through the mitochondrial intermembrane space.</text>
</comment>
<keyword evidence="1 8" id="KW-0813">Transport</keyword>
<keyword evidence="11" id="KW-1185">Reference proteome</keyword>
<evidence type="ECO:0000256" key="2">
    <source>
        <dbReference type="ARBA" id="ARBA00022723"/>
    </source>
</evidence>
<keyword evidence="8" id="KW-0472">Membrane</keyword>
<evidence type="ECO:0000313" key="11">
    <source>
        <dbReference type="Proteomes" id="UP000324897"/>
    </source>
</evidence>
<dbReference type="GO" id="GO:0005743">
    <property type="term" value="C:mitochondrial inner membrane"/>
    <property type="evidence" value="ECO:0007669"/>
    <property type="project" value="UniProtKB-SubCell"/>
</dbReference>
<dbReference type="Gene3D" id="1.10.287.810">
    <property type="entry name" value="Mitochondrial import inner membrane translocase subunit tim13 like domains"/>
    <property type="match status" value="1"/>
</dbReference>
<dbReference type="GO" id="GO:0046872">
    <property type="term" value="F:metal ion binding"/>
    <property type="evidence" value="ECO:0007669"/>
    <property type="project" value="UniProtKB-KW"/>
</dbReference>
<dbReference type="OrthoDB" id="1551503at2759"/>
<gene>
    <name evidence="10" type="ORF">EJB05_50017</name>
</gene>
<comment type="domain">
    <text evidence="8">The twin CX3C motif contains 4 conserved Cys residues that form 2 disulfide bonds in the mitochondrial intermembrane space.</text>
</comment>
<comment type="caution">
    <text evidence="10">The sequence shown here is derived from an EMBL/GenBank/DDBJ whole genome shotgun (WGS) entry which is preliminary data.</text>
</comment>
<evidence type="ECO:0000256" key="6">
    <source>
        <dbReference type="ARBA" id="ARBA00023128"/>
    </source>
</evidence>
<dbReference type="AlphaFoldDB" id="A0A5J9SZI3"/>
<keyword evidence="5 8" id="KW-0811">Translocation</keyword>
<comment type="similarity">
    <text evidence="8">Belongs to the small Tim family.</text>
</comment>
<evidence type="ECO:0000256" key="8">
    <source>
        <dbReference type="RuleBase" id="RU367043"/>
    </source>
</evidence>
<dbReference type="Gramene" id="TVU04413">
    <property type="protein sequence ID" value="TVU04413"/>
    <property type="gene ID" value="EJB05_50017"/>
</dbReference>
<keyword evidence="3" id="KW-0862">Zinc</keyword>
<dbReference type="EMBL" id="RWGY01000058">
    <property type="protein sequence ID" value="TVU04413.1"/>
    <property type="molecule type" value="Genomic_DNA"/>
</dbReference>
<dbReference type="InterPro" id="IPR035427">
    <property type="entry name" value="Tim10-like_dom_sf"/>
</dbReference>
<feature type="non-terminal residue" evidence="10">
    <location>
        <position position="1"/>
    </location>
</feature>
<comment type="subunit">
    <text evidence="8">Heterohexamer.</text>
</comment>